<keyword evidence="3" id="KW-1185">Reference proteome</keyword>
<accession>W7XIP6</accession>
<reference evidence="3" key="1">
    <citation type="journal article" date="2006" name="PLoS Biol.">
        <title>Macronuclear genome sequence of the ciliate Tetrahymena thermophila, a model eukaryote.</title>
        <authorList>
            <person name="Eisen J.A."/>
            <person name="Coyne R.S."/>
            <person name="Wu M."/>
            <person name="Wu D."/>
            <person name="Thiagarajan M."/>
            <person name="Wortman J.R."/>
            <person name="Badger J.H."/>
            <person name="Ren Q."/>
            <person name="Amedeo P."/>
            <person name="Jones K.M."/>
            <person name="Tallon L.J."/>
            <person name="Delcher A.L."/>
            <person name="Salzberg S.L."/>
            <person name="Silva J.C."/>
            <person name="Haas B.J."/>
            <person name="Majoros W.H."/>
            <person name="Farzad M."/>
            <person name="Carlton J.M."/>
            <person name="Smith R.K. Jr."/>
            <person name="Garg J."/>
            <person name="Pearlman R.E."/>
            <person name="Karrer K.M."/>
            <person name="Sun L."/>
            <person name="Manning G."/>
            <person name="Elde N.C."/>
            <person name="Turkewitz A.P."/>
            <person name="Asai D.J."/>
            <person name="Wilkes D.E."/>
            <person name="Wang Y."/>
            <person name="Cai H."/>
            <person name="Collins K."/>
            <person name="Stewart B.A."/>
            <person name="Lee S.R."/>
            <person name="Wilamowska K."/>
            <person name="Weinberg Z."/>
            <person name="Ruzzo W.L."/>
            <person name="Wloga D."/>
            <person name="Gaertig J."/>
            <person name="Frankel J."/>
            <person name="Tsao C.-C."/>
            <person name="Gorovsky M.A."/>
            <person name="Keeling P.J."/>
            <person name="Waller R.F."/>
            <person name="Patron N.J."/>
            <person name="Cherry J.M."/>
            <person name="Stover N.A."/>
            <person name="Krieger C.J."/>
            <person name="del Toro C."/>
            <person name="Ryder H.F."/>
            <person name="Williamson S.C."/>
            <person name="Barbeau R.A."/>
            <person name="Hamilton E.P."/>
            <person name="Orias E."/>
        </authorList>
    </citation>
    <scope>NUCLEOTIDE SEQUENCE [LARGE SCALE GENOMIC DNA]</scope>
    <source>
        <strain evidence="3">SB210</strain>
    </source>
</reference>
<dbReference type="Proteomes" id="UP000009168">
    <property type="component" value="Unassembled WGS sequence"/>
</dbReference>
<dbReference type="InParanoid" id="W7XIP6"/>
<organism evidence="2 3">
    <name type="scientific">Tetrahymena thermophila (strain SB210)</name>
    <dbReference type="NCBI Taxonomy" id="312017"/>
    <lineage>
        <taxon>Eukaryota</taxon>
        <taxon>Sar</taxon>
        <taxon>Alveolata</taxon>
        <taxon>Ciliophora</taxon>
        <taxon>Intramacronucleata</taxon>
        <taxon>Oligohymenophorea</taxon>
        <taxon>Hymenostomatida</taxon>
        <taxon>Tetrahymenina</taxon>
        <taxon>Tetrahymenidae</taxon>
        <taxon>Tetrahymena</taxon>
    </lineage>
</organism>
<proteinExistence type="predicted"/>
<dbReference type="GeneID" id="24437440"/>
<name>W7XIP6_TETTS</name>
<dbReference type="RefSeq" id="XP_012653986.1">
    <property type="nucleotide sequence ID" value="XM_012798532.1"/>
</dbReference>
<dbReference type="AlphaFoldDB" id="W7XIP6"/>
<evidence type="ECO:0000256" key="1">
    <source>
        <dbReference type="SAM" id="Phobius"/>
    </source>
</evidence>
<keyword evidence="1" id="KW-1133">Transmembrane helix</keyword>
<gene>
    <name evidence="2" type="ORF">TTHERM_000133528</name>
</gene>
<dbReference type="EMBL" id="GG662639">
    <property type="protein sequence ID" value="EWS73504.1"/>
    <property type="molecule type" value="Genomic_DNA"/>
</dbReference>
<protein>
    <submittedName>
        <fullName evidence="2">Transmembrane protein, putative</fullName>
    </submittedName>
</protein>
<evidence type="ECO:0000313" key="2">
    <source>
        <dbReference type="EMBL" id="EWS73504.1"/>
    </source>
</evidence>
<feature type="transmembrane region" description="Helical" evidence="1">
    <location>
        <begin position="180"/>
        <end position="199"/>
    </location>
</feature>
<keyword evidence="1 2" id="KW-0812">Transmembrane</keyword>
<keyword evidence="1" id="KW-0472">Membrane</keyword>
<sequence>MINFIINIVQIIKIYLLNLSNSKRWKKMNLQYKISLYIYFSLVIRAFANKANEIFQNQKNQLKDDEDILEFQTCSQSACSKDLEIVQNNFMLAVEYTGILDCMLYKEECLKIENPKTIEEYNKIKQVHRCFQFCFNLRKFSKEIENLNKCNLQCVETTIQNINQRDLQNSHLSDPFNVKAIFFSTLTVVSIIFGIYYLIQRRRNQTIEKQLHLDYKFIDRSQNNTKDNTVPP</sequence>
<dbReference type="KEGG" id="tet:TTHERM_000133528"/>
<evidence type="ECO:0000313" key="3">
    <source>
        <dbReference type="Proteomes" id="UP000009168"/>
    </source>
</evidence>